<feature type="compositionally biased region" description="Basic and acidic residues" evidence="1">
    <location>
        <begin position="391"/>
        <end position="421"/>
    </location>
</feature>
<dbReference type="PANTHER" id="PTHR35596">
    <property type="entry name" value="DUF2263 DOMAIN-CONTAINING PROTEIN"/>
    <property type="match status" value="1"/>
</dbReference>
<sequence>MTNKEFCLYHKLEEGNLKELNIGDKTYKICFHNLAQYSEFFENNNHEDLFNTFPNTIKDAQSELNISPDNLDIFMNILCGKSELINQMNSFDLHKLSSFFKFKSISEAIYSIWQFQPKNFDDELFQFLQSFDKSIKNDQQRTYLNEFIQNTQIISILTDNIGQFFQSQYIDHFSPFLIYLLLLKSDKENIPQDELFNFILKSKEDYQILDIFLDLDYLSTHNRNNFFLFIFGRYTQLMAANEFYFDYLNNQRDEQRSTQLLKDSSRLGNLAASHQLTSLNNRQSEEYELIFDAQKESSSQMTKLYQKMKQNEEQKTSKDEEESITNDDNYKIDNDNEDSNKNEYSESNDNDDDNSTDGNSIDDDDEFFNNEEEEFQSDDNNNEEEEEEEDIKDRLPNSLSHMDDHMKGMKQEPRRSMSDRPRRFRSNPSNYNQNKRMRHGPRFTEIELRNQKIWRETESIIESKKYTDIKNKKHDISKQLRKSLKETETIDKKHSYSKLYRKLFKDVEKWGYKEKRSIYKKIEFTPEGTFEAARRLIEKEEIYEVCVLNFASATKPGGGVKNGRTAQEETLSRQSSLYFTLKKDDTMYKYFKEHKSPFYRHFMIYSPHVVVIRNEKYDLVPPIYVSVITSAAVNYALLSKKYHKGERDKDVYECMKNRCRKILELAISKNNQAIVLGAFGCGVFKNKPENVSKIFKELIVDEYYGMFFDKIVFAIKSSPKKKNTNLEVFTSTFNKK</sequence>
<keyword evidence="4" id="KW-1185">Reference proteome</keyword>
<feature type="domain" description="Microbial-type PARG catalytic" evidence="2">
    <location>
        <begin position="456"/>
        <end position="614"/>
    </location>
</feature>
<dbReference type="PANTHER" id="PTHR35596:SF1">
    <property type="entry name" value="MICROBIAL-TYPE PARG CATALYTIC DOMAIN-CONTAINING PROTEIN"/>
    <property type="match status" value="1"/>
</dbReference>
<feature type="compositionally biased region" description="Acidic residues" evidence="1">
    <location>
        <begin position="346"/>
        <end position="390"/>
    </location>
</feature>
<dbReference type="Proteomes" id="UP001470230">
    <property type="component" value="Unassembled WGS sequence"/>
</dbReference>
<feature type="region of interest" description="Disordered" evidence="1">
    <location>
        <begin position="301"/>
        <end position="436"/>
    </location>
</feature>
<proteinExistence type="predicted"/>
<reference evidence="3 4" key="1">
    <citation type="submission" date="2024-04" db="EMBL/GenBank/DDBJ databases">
        <title>Tritrichomonas musculus Genome.</title>
        <authorList>
            <person name="Alves-Ferreira E."/>
            <person name="Grigg M."/>
            <person name="Lorenzi H."/>
            <person name="Galac M."/>
        </authorList>
    </citation>
    <scope>NUCLEOTIDE SEQUENCE [LARGE SCALE GENOMIC DNA]</scope>
    <source>
        <strain evidence="3 4">EAF2021</strain>
    </source>
</reference>
<dbReference type="InterPro" id="IPR012664">
    <property type="entry name" value="CHP02452"/>
</dbReference>
<dbReference type="Pfam" id="PF10021">
    <property type="entry name" value="PARG_cat_microb"/>
    <property type="match status" value="1"/>
</dbReference>
<accession>A0ABR2J4F0</accession>
<dbReference type="NCBIfam" id="TIGR02452">
    <property type="entry name" value="TIGR02452 family protein"/>
    <property type="match status" value="1"/>
</dbReference>
<evidence type="ECO:0000256" key="1">
    <source>
        <dbReference type="SAM" id="MobiDB-lite"/>
    </source>
</evidence>
<dbReference type="Gene3D" id="3.40.220.10">
    <property type="entry name" value="Leucine Aminopeptidase, subunit E, domain 1"/>
    <property type="match status" value="1"/>
</dbReference>
<name>A0ABR2J4F0_9EUKA</name>
<protein>
    <recommendedName>
        <fullName evidence="2">Microbial-type PARG catalytic domain-containing protein</fullName>
    </recommendedName>
</protein>
<feature type="compositionally biased region" description="Basic and acidic residues" evidence="1">
    <location>
        <begin position="309"/>
        <end position="318"/>
    </location>
</feature>
<comment type="caution">
    <text evidence="3">The sequence shown here is derived from an EMBL/GenBank/DDBJ whole genome shotgun (WGS) entry which is preliminary data.</text>
</comment>
<dbReference type="InterPro" id="IPR043472">
    <property type="entry name" value="Macro_dom-like"/>
</dbReference>
<dbReference type="SUPFAM" id="SSF52949">
    <property type="entry name" value="Macro domain-like"/>
    <property type="match status" value="1"/>
</dbReference>
<dbReference type="InterPro" id="IPR019261">
    <property type="entry name" value="PARG_cat_microbial"/>
</dbReference>
<organism evidence="3 4">
    <name type="scientific">Tritrichomonas musculus</name>
    <dbReference type="NCBI Taxonomy" id="1915356"/>
    <lineage>
        <taxon>Eukaryota</taxon>
        <taxon>Metamonada</taxon>
        <taxon>Parabasalia</taxon>
        <taxon>Tritrichomonadida</taxon>
        <taxon>Tritrichomonadidae</taxon>
        <taxon>Tritrichomonas</taxon>
    </lineage>
</organism>
<dbReference type="EMBL" id="JAPFFF010000013">
    <property type="protein sequence ID" value="KAK8872140.1"/>
    <property type="molecule type" value="Genomic_DNA"/>
</dbReference>
<evidence type="ECO:0000313" key="4">
    <source>
        <dbReference type="Proteomes" id="UP001470230"/>
    </source>
</evidence>
<evidence type="ECO:0000259" key="2">
    <source>
        <dbReference type="Pfam" id="PF10021"/>
    </source>
</evidence>
<evidence type="ECO:0000313" key="3">
    <source>
        <dbReference type="EMBL" id="KAK8872140.1"/>
    </source>
</evidence>
<gene>
    <name evidence="3" type="ORF">M9Y10_007901</name>
</gene>
<feature type="compositionally biased region" description="Basic and acidic residues" evidence="1">
    <location>
        <begin position="328"/>
        <end position="344"/>
    </location>
</feature>